<evidence type="ECO:0000256" key="8">
    <source>
        <dbReference type="ARBA" id="ARBA00023136"/>
    </source>
</evidence>
<reference evidence="11 12" key="1">
    <citation type="journal article" date="2016" name="Proc. Natl. Acad. Sci. U.S.A.">
        <title>Comparative genomics of biotechnologically important yeasts.</title>
        <authorList>
            <person name="Riley R."/>
            <person name="Haridas S."/>
            <person name="Wolfe K.H."/>
            <person name="Lopes M.R."/>
            <person name="Hittinger C.T."/>
            <person name="Goeker M."/>
            <person name="Salamov A.A."/>
            <person name="Wisecaver J.H."/>
            <person name="Long T.M."/>
            <person name="Calvey C.H."/>
            <person name="Aerts A.L."/>
            <person name="Barry K.W."/>
            <person name="Choi C."/>
            <person name="Clum A."/>
            <person name="Coughlan A.Y."/>
            <person name="Deshpande S."/>
            <person name="Douglass A.P."/>
            <person name="Hanson S.J."/>
            <person name="Klenk H.-P."/>
            <person name="LaButti K.M."/>
            <person name="Lapidus A."/>
            <person name="Lindquist E.A."/>
            <person name="Lipzen A.M."/>
            <person name="Meier-Kolthoff J.P."/>
            <person name="Ohm R.A."/>
            <person name="Otillar R.P."/>
            <person name="Pangilinan J.L."/>
            <person name="Peng Y."/>
            <person name="Rokas A."/>
            <person name="Rosa C.A."/>
            <person name="Scheuner C."/>
            <person name="Sibirny A.A."/>
            <person name="Slot J.C."/>
            <person name="Stielow J.B."/>
            <person name="Sun H."/>
            <person name="Kurtzman C.P."/>
            <person name="Blackwell M."/>
            <person name="Grigoriev I.V."/>
            <person name="Jeffries T.W."/>
        </authorList>
    </citation>
    <scope>NUCLEOTIDE SEQUENCE [LARGE SCALE GENOMIC DNA]</scope>
    <source>
        <strain evidence="12">ATCC 58044 / CBS 1984 / NCYC 433 / NRRL Y-366-8</strain>
    </source>
</reference>
<comment type="subcellular location">
    <subcellularLocation>
        <location evidence="1">Endoplasmic reticulum membrane</location>
        <topology evidence="1">Single-pass type I membrane protein</topology>
    </subcellularLocation>
</comment>
<evidence type="ECO:0000256" key="4">
    <source>
        <dbReference type="ARBA" id="ARBA00022692"/>
    </source>
</evidence>
<evidence type="ECO:0000256" key="3">
    <source>
        <dbReference type="ARBA" id="ARBA00017291"/>
    </source>
</evidence>
<dbReference type="GO" id="GO:0005789">
    <property type="term" value="C:endoplasmic reticulum membrane"/>
    <property type="evidence" value="ECO:0007669"/>
    <property type="project" value="UniProtKB-SubCell"/>
</dbReference>
<evidence type="ECO:0000256" key="6">
    <source>
        <dbReference type="ARBA" id="ARBA00022824"/>
    </source>
</evidence>
<protein>
    <recommendedName>
        <fullName evidence="3 9">Protein ROT1</fullName>
    </recommendedName>
</protein>
<keyword evidence="8 9" id="KW-0472">Membrane</keyword>
<dbReference type="GO" id="GO:0035269">
    <property type="term" value="P:protein O-linked glycosylation via mannose"/>
    <property type="evidence" value="ECO:0007669"/>
    <property type="project" value="EnsemblFungi"/>
</dbReference>
<evidence type="ECO:0000256" key="5">
    <source>
        <dbReference type="ARBA" id="ARBA00022729"/>
    </source>
</evidence>
<accession>A0A1E3P0K1</accession>
<gene>
    <name evidence="11" type="ORF">WICANDRAFT_85471</name>
</gene>
<evidence type="ECO:0000256" key="10">
    <source>
        <dbReference type="SAM" id="Phobius"/>
    </source>
</evidence>
<dbReference type="EMBL" id="KV454212">
    <property type="protein sequence ID" value="ODQ58437.1"/>
    <property type="molecule type" value="Genomic_DNA"/>
</dbReference>
<evidence type="ECO:0000256" key="9">
    <source>
        <dbReference type="PIRNR" id="PIRNR017290"/>
    </source>
</evidence>
<keyword evidence="6 9" id="KW-0256">Endoplasmic reticulum</keyword>
<proteinExistence type="inferred from homology"/>
<dbReference type="RefSeq" id="XP_019037644.1">
    <property type="nucleotide sequence ID" value="XM_019185895.1"/>
</dbReference>
<dbReference type="InterPro" id="IPR019623">
    <property type="entry name" value="Rot1"/>
</dbReference>
<dbReference type="GO" id="GO:0034975">
    <property type="term" value="P:protein folding in endoplasmic reticulum"/>
    <property type="evidence" value="ECO:0007669"/>
    <property type="project" value="EnsemblFungi"/>
</dbReference>
<evidence type="ECO:0000313" key="11">
    <source>
        <dbReference type="EMBL" id="ODQ58437.1"/>
    </source>
</evidence>
<evidence type="ECO:0000256" key="7">
    <source>
        <dbReference type="ARBA" id="ARBA00022989"/>
    </source>
</evidence>
<dbReference type="Proteomes" id="UP000094112">
    <property type="component" value="Unassembled WGS sequence"/>
</dbReference>
<dbReference type="STRING" id="683960.A0A1E3P0K1"/>
<sequence length="237" mass="26715">MQILNSLLVLSAADDSENSIVGTWSSKSNTVFTGPGFFDPVDELLIEPSLPGVSYSFTEDGHFEEALYRITSNPKNHSCPSAVLIYQHGTYETLDNGTIVLTPIDIDGRQLLSQPCKDGGASTYSRYSQKTTFIKHAVIVDDYHGRYRLNLYEWDGTPVQPLYLAYRPPLMLPTETLNPTDNADTRPTGQSLKRRVRRSLENKNRTKAIRKSTFDHDFWWYASIGLVSVGSLGYFFM</sequence>
<name>A0A1E3P0K1_WICAA</name>
<comment type="similarity">
    <text evidence="2 9">Belongs to the ROT1 family.</text>
</comment>
<dbReference type="GeneID" id="30203141"/>
<organism evidence="11 12">
    <name type="scientific">Wickerhamomyces anomalus (strain ATCC 58044 / CBS 1984 / NCYC 433 / NRRL Y-366-8)</name>
    <name type="common">Yeast</name>
    <name type="synonym">Hansenula anomala</name>
    <dbReference type="NCBI Taxonomy" id="683960"/>
    <lineage>
        <taxon>Eukaryota</taxon>
        <taxon>Fungi</taxon>
        <taxon>Dikarya</taxon>
        <taxon>Ascomycota</taxon>
        <taxon>Saccharomycotina</taxon>
        <taxon>Saccharomycetes</taxon>
        <taxon>Phaffomycetales</taxon>
        <taxon>Wickerhamomycetaceae</taxon>
        <taxon>Wickerhamomyces</taxon>
    </lineage>
</organism>
<dbReference type="GO" id="GO:0030950">
    <property type="term" value="P:establishment or maintenance of actin cytoskeleton polarity"/>
    <property type="evidence" value="ECO:0007669"/>
    <property type="project" value="EnsemblFungi"/>
</dbReference>
<dbReference type="GO" id="GO:0009272">
    <property type="term" value="P:fungal-type cell wall biogenesis"/>
    <property type="evidence" value="ECO:0007669"/>
    <property type="project" value="EnsemblFungi"/>
</dbReference>
<evidence type="ECO:0000256" key="2">
    <source>
        <dbReference type="ARBA" id="ARBA00007149"/>
    </source>
</evidence>
<keyword evidence="5" id="KW-0732">Signal</keyword>
<feature type="transmembrane region" description="Helical" evidence="10">
    <location>
        <begin position="218"/>
        <end position="236"/>
    </location>
</feature>
<dbReference type="GO" id="GO:0007118">
    <property type="term" value="P:budding cell apical bud growth"/>
    <property type="evidence" value="ECO:0007669"/>
    <property type="project" value="EnsemblFungi"/>
</dbReference>
<evidence type="ECO:0000256" key="1">
    <source>
        <dbReference type="ARBA" id="ARBA00004115"/>
    </source>
</evidence>
<dbReference type="AlphaFoldDB" id="A0A1E3P0K1"/>
<dbReference type="GO" id="GO:0006458">
    <property type="term" value="P:'de novo' protein folding"/>
    <property type="evidence" value="ECO:0007669"/>
    <property type="project" value="EnsemblFungi"/>
</dbReference>
<comment type="function">
    <text evidence="9">Required for normal levels of the cell wall 1,6-beta-glucan. Involved in a protein folding machinery chaperoning proteins acting in various physiological processes including cell wall synthesis and lysis of autophagic bodies.</text>
</comment>
<dbReference type="GO" id="GO:0051082">
    <property type="term" value="F:unfolded protein binding"/>
    <property type="evidence" value="ECO:0007669"/>
    <property type="project" value="EnsemblFungi"/>
</dbReference>
<dbReference type="PANTHER" id="PTHR28090:SF1">
    <property type="entry name" value="PROTEIN ROT1"/>
    <property type="match status" value="1"/>
</dbReference>
<evidence type="ECO:0000313" key="12">
    <source>
        <dbReference type="Proteomes" id="UP000094112"/>
    </source>
</evidence>
<dbReference type="Pfam" id="PF10681">
    <property type="entry name" value="Rot1"/>
    <property type="match status" value="1"/>
</dbReference>
<dbReference type="PIRSF" id="PIRSF017290">
    <property type="entry name" value="ROT1_prd"/>
    <property type="match status" value="1"/>
</dbReference>
<keyword evidence="4 10" id="KW-0812">Transmembrane</keyword>
<keyword evidence="12" id="KW-1185">Reference proteome</keyword>
<dbReference type="PANTHER" id="PTHR28090">
    <property type="entry name" value="PROTEIN ROT1"/>
    <property type="match status" value="1"/>
</dbReference>
<dbReference type="OrthoDB" id="5327821at2759"/>
<dbReference type="GO" id="GO:0006487">
    <property type="term" value="P:protein N-linked glycosylation"/>
    <property type="evidence" value="ECO:0007669"/>
    <property type="project" value="EnsemblFungi"/>
</dbReference>
<keyword evidence="7 10" id="KW-1133">Transmembrane helix</keyword>